<dbReference type="AlphaFoldDB" id="A0AAW4U7F0"/>
<evidence type="ECO:0000313" key="2">
    <source>
        <dbReference type="Proteomes" id="UP001198190"/>
    </source>
</evidence>
<dbReference type="EMBL" id="JAJCGD010000023">
    <property type="protein sequence ID" value="MCB6828714.1"/>
    <property type="molecule type" value="Genomic_DNA"/>
</dbReference>
<evidence type="ECO:0000313" key="1">
    <source>
        <dbReference type="EMBL" id="MCB6828714.1"/>
    </source>
</evidence>
<protein>
    <submittedName>
        <fullName evidence="1">SsDNA-binding domain-containing protein</fullName>
    </submittedName>
</protein>
<name>A0AAW4U7F0_9FIRM</name>
<dbReference type="Proteomes" id="UP001198190">
    <property type="component" value="Unassembled WGS sequence"/>
</dbReference>
<accession>A0AAW4U7F0</accession>
<sequence>MNDLKTPFTKQYFKIRKLSDTELNERRSLTAMAIALQMEKNLAPWQQSFDPKKDIEYKLPYDVIQQRFILGYNLIELIARKSDNDKFCKKQYINLNDIKKNNYHLKKGSKSIPMELFLKYDISYPIDPKTKRWTFKMTKTKEFIAYNKAMFHIEDLVGKYNFINLDKEIEPTKFIGNLIRNTKVTLIEEKHLIESYYAPRRDQIHIGDKTSYSNDRVYYSELLRHTIRSLTKPGRISEKGTEGFCKDKNDIKFLRDKFRVELATMQLCIMTKLPYKPTLTKLDNKKISYNFGYIPNYLVIVANDSYRLVNKALEIGLNLTKEQAQTQIIDKNSFKEKIKKDLSSPSAKQEDNSIKKDTSIADFIKNTLSEGKYSNRKIIDLVLSQDFKELTDKDLKEKKDIVKNLIKDVSKQINRKR</sequence>
<gene>
    <name evidence="1" type="ORF">LIY65_08395</name>
</gene>
<dbReference type="RefSeq" id="WP_227153057.1">
    <property type="nucleotide sequence ID" value="NZ_CAUHOT010000014.1"/>
</dbReference>
<reference evidence="1" key="1">
    <citation type="submission" date="2021-10" db="EMBL/GenBank/DDBJ databases">
        <title>Collection of gut derived symbiotic bacterial strains cultured from healthy donors.</title>
        <authorList>
            <person name="Lin H."/>
            <person name="Littmann E."/>
            <person name="Claire K."/>
            <person name="Pamer E."/>
        </authorList>
    </citation>
    <scope>NUCLEOTIDE SEQUENCE</scope>
    <source>
        <strain evidence="1">MSK.7.16</strain>
    </source>
</reference>
<comment type="caution">
    <text evidence="1">The sequence shown here is derived from an EMBL/GenBank/DDBJ whole genome shotgun (WGS) entry which is preliminary data.</text>
</comment>
<organism evidence="1 2">
    <name type="scientific">Megamonas funiformis</name>
    <dbReference type="NCBI Taxonomy" id="437897"/>
    <lineage>
        <taxon>Bacteria</taxon>
        <taxon>Bacillati</taxon>
        <taxon>Bacillota</taxon>
        <taxon>Negativicutes</taxon>
        <taxon>Selenomonadales</taxon>
        <taxon>Selenomonadaceae</taxon>
        <taxon>Megamonas</taxon>
    </lineage>
</organism>
<proteinExistence type="predicted"/>